<dbReference type="GO" id="GO:0008168">
    <property type="term" value="F:methyltransferase activity"/>
    <property type="evidence" value="ECO:0007669"/>
    <property type="project" value="UniProtKB-KW"/>
</dbReference>
<dbReference type="PANTHER" id="PTHR43861:SF1">
    <property type="entry name" value="TRANS-ACONITATE 2-METHYLTRANSFERASE"/>
    <property type="match status" value="1"/>
</dbReference>
<evidence type="ECO:0000313" key="3">
    <source>
        <dbReference type="Proteomes" id="UP000433101"/>
    </source>
</evidence>
<dbReference type="RefSeq" id="WP_160774366.1">
    <property type="nucleotide sequence ID" value="NZ_WUMV01000002.1"/>
</dbReference>
<name>A0A7X3LS43_9HYPH</name>
<dbReference type="GO" id="GO:0032259">
    <property type="term" value="P:methylation"/>
    <property type="evidence" value="ECO:0007669"/>
    <property type="project" value="UniProtKB-KW"/>
</dbReference>
<evidence type="ECO:0000259" key="1">
    <source>
        <dbReference type="Pfam" id="PF13847"/>
    </source>
</evidence>
<dbReference type="Proteomes" id="UP000433101">
    <property type="component" value="Unassembled WGS sequence"/>
</dbReference>
<protein>
    <submittedName>
        <fullName evidence="2">Methyltransferase domain-containing protein</fullName>
    </submittedName>
</protein>
<comment type="caution">
    <text evidence="2">The sequence shown here is derived from an EMBL/GenBank/DDBJ whole genome shotgun (WGS) entry which is preliminary data.</text>
</comment>
<accession>A0A7X3LS43</accession>
<sequence length="280" mass="29316">MNANQAQADYWSSSAGLKWIELEHALDTAMAGMLETMLDAAAIVAGERIVDVGCGTGASTIAAAARNAHGEVLGVDISKPLLERAEERARSADAGNVSFLLADAQSHRFADDAFDVLVSRVGMSFFSDPVSAFRNLGSALGDRGRMAFVSWAGVDRNPWFHIPKQAAERRLGPAPKADPRAPGPTAFQDIGYVTGLMSQAGLTGIHAQAVEVDLTPPGGTTGAARAASRVGPAARIMKAHKGNEADAAAIEEAVRDAFVQFETNGGTRVPAVVNLFTCRT</sequence>
<dbReference type="InterPro" id="IPR029063">
    <property type="entry name" value="SAM-dependent_MTases_sf"/>
</dbReference>
<reference evidence="2 3" key="1">
    <citation type="submission" date="2019-12" db="EMBL/GenBank/DDBJ databases">
        <authorList>
            <person name="Li M."/>
        </authorList>
    </citation>
    <scope>NUCLEOTIDE SEQUENCE [LARGE SCALE GENOMIC DNA]</scope>
    <source>
        <strain evidence="2 3">GBMRC 2046</strain>
    </source>
</reference>
<dbReference type="InterPro" id="IPR025714">
    <property type="entry name" value="Methyltranfer_dom"/>
</dbReference>
<keyword evidence="2" id="KW-0489">Methyltransferase</keyword>
<dbReference type="AlphaFoldDB" id="A0A7X3LS43"/>
<proteinExistence type="predicted"/>
<keyword evidence="2" id="KW-0808">Transferase</keyword>
<evidence type="ECO:0000313" key="2">
    <source>
        <dbReference type="EMBL" id="MXN64107.1"/>
    </source>
</evidence>
<dbReference type="EMBL" id="WUMV01000002">
    <property type="protein sequence ID" value="MXN64107.1"/>
    <property type="molecule type" value="Genomic_DNA"/>
</dbReference>
<dbReference type="CDD" id="cd02440">
    <property type="entry name" value="AdoMet_MTases"/>
    <property type="match status" value="1"/>
</dbReference>
<gene>
    <name evidence="2" type="ORF">GR183_04265</name>
</gene>
<dbReference type="Gene3D" id="3.40.50.150">
    <property type="entry name" value="Vaccinia Virus protein VP39"/>
    <property type="match status" value="1"/>
</dbReference>
<keyword evidence="3" id="KW-1185">Reference proteome</keyword>
<dbReference type="Pfam" id="PF13847">
    <property type="entry name" value="Methyltransf_31"/>
    <property type="match status" value="1"/>
</dbReference>
<dbReference type="PANTHER" id="PTHR43861">
    <property type="entry name" value="TRANS-ACONITATE 2-METHYLTRANSFERASE-RELATED"/>
    <property type="match status" value="1"/>
</dbReference>
<feature type="domain" description="Methyltransferase" evidence="1">
    <location>
        <begin position="45"/>
        <end position="151"/>
    </location>
</feature>
<dbReference type="SUPFAM" id="SSF53335">
    <property type="entry name" value="S-adenosyl-L-methionine-dependent methyltransferases"/>
    <property type="match status" value="1"/>
</dbReference>
<organism evidence="2 3">
    <name type="scientific">Stappia sediminis</name>
    <dbReference type="NCBI Taxonomy" id="2692190"/>
    <lineage>
        <taxon>Bacteria</taxon>
        <taxon>Pseudomonadati</taxon>
        <taxon>Pseudomonadota</taxon>
        <taxon>Alphaproteobacteria</taxon>
        <taxon>Hyphomicrobiales</taxon>
        <taxon>Stappiaceae</taxon>
        <taxon>Stappia</taxon>
    </lineage>
</organism>